<feature type="domain" description="Thioredoxin" evidence="5">
    <location>
        <begin position="246"/>
        <end position="382"/>
    </location>
</feature>
<evidence type="ECO:0000256" key="3">
    <source>
        <dbReference type="ARBA" id="ARBA00023157"/>
    </source>
</evidence>
<evidence type="ECO:0000256" key="4">
    <source>
        <dbReference type="ARBA" id="ARBA00023284"/>
    </source>
</evidence>
<evidence type="ECO:0000313" key="7">
    <source>
        <dbReference type="Proteomes" id="UP000742098"/>
    </source>
</evidence>
<dbReference type="InterPro" id="IPR012336">
    <property type="entry name" value="Thioredoxin-like_fold"/>
</dbReference>
<dbReference type="Pfam" id="PF14289">
    <property type="entry name" value="DUF4369"/>
    <property type="match status" value="1"/>
</dbReference>
<gene>
    <name evidence="6" type="ORF">K8V05_01355</name>
</gene>
<dbReference type="InterPro" id="IPR036249">
    <property type="entry name" value="Thioredoxin-like_sf"/>
</dbReference>
<evidence type="ECO:0000313" key="6">
    <source>
        <dbReference type="EMBL" id="HJF69385.1"/>
    </source>
</evidence>
<evidence type="ECO:0000259" key="5">
    <source>
        <dbReference type="PROSITE" id="PS51352"/>
    </source>
</evidence>
<dbReference type="Gene3D" id="3.40.30.10">
    <property type="entry name" value="Glutaredoxin"/>
    <property type="match status" value="1"/>
</dbReference>
<comment type="caution">
    <text evidence="6">The sequence shown here is derived from an EMBL/GenBank/DDBJ whole genome shotgun (WGS) entry which is preliminary data.</text>
</comment>
<name>A0A921H451_9BACT</name>
<dbReference type="InterPro" id="IPR013766">
    <property type="entry name" value="Thioredoxin_domain"/>
</dbReference>
<dbReference type="SUPFAM" id="SSF52833">
    <property type="entry name" value="Thioredoxin-like"/>
    <property type="match status" value="1"/>
</dbReference>
<keyword evidence="3" id="KW-1015">Disulfide bond</keyword>
<reference evidence="6" key="1">
    <citation type="journal article" date="2021" name="PeerJ">
        <title>Extensive microbial diversity within the chicken gut microbiome revealed by metagenomics and culture.</title>
        <authorList>
            <person name="Gilroy R."/>
            <person name="Ravi A."/>
            <person name="Getino M."/>
            <person name="Pursley I."/>
            <person name="Horton D.L."/>
            <person name="Alikhan N.F."/>
            <person name="Baker D."/>
            <person name="Gharbi K."/>
            <person name="Hall N."/>
            <person name="Watson M."/>
            <person name="Adriaenssens E.M."/>
            <person name="Foster-Nyarko E."/>
            <person name="Jarju S."/>
            <person name="Secka A."/>
            <person name="Antonio M."/>
            <person name="Oren A."/>
            <person name="Chaudhuri R.R."/>
            <person name="La Ragione R."/>
            <person name="Hildebrand F."/>
            <person name="Pallen M.J."/>
        </authorList>
    </citation>
    <scope>NUCLEOTIDE SEQUENCE</scope>
    <source>
        <strain evidence="6">6966</strain>
    </source>
</reference>
<dbReference type="PROSITE" id="PS51352">
    <property type="entry name" value="THIOREDOXIN_2"/>
    <property type="match status" value="1"/>
</dbReference>
<evidence type="ECO:0000256" key="1">
    <source>
        <dbReference type="ARBA" id="ARBA00004196"/>
    </source>
</evidence>
<keyword evidence="2" id="KW-0201">Cytochrome c-type biogenesis</keyword>
<organism evidence="6 7">
    <name type="scientific">Butyricimonas virosa</name>
    <dbReference type="NCBI Taxonomy" id="544645"/>
    <lineage>
        <taxon>Bacteria</taxon>
        <taxon>Pseudomonadati</taxon>
        <taxon>Bacteroidota</taxon>
        <taxon>Bacteroidia</taxon>
        <taxon>Bacteroidales</taxon>
        <taxon>Odoribacteraceae</taxon>
        <taxon>Butyricimonas</taxon>
    </lineage>
</organism>
<reference evidence="6" key="2">
    <citation type="submission" date="2021-09" db="EMBL/GenBank/DDBJ databases">
        <authorList>
            <person name="Gilroy R."/>
        </authorList>
    </citation>
    <scope>NUCLEOTIDE SEQUENCE</scope>
    <source>
        <strain evidence="6">6966</strain>
    </source>
</reference>
<dbReference type="AlphaFoldDB" id="A0A921H451"/>
<dbReference type="Pfam" id="PF13905">
    <property type="entry name" value="Thioredoxin_8"/>
    <property type="match status" value="1"/>
</dbReference>
<keyword evidence="4" id="KW-0676">Redox-active center</keyword>
<protein>
    <submittedName>
        <fullName evidence="6">AhpC/TSA family protein</fullName>
    </submittedName>
</protein>
<dbReference type="PROSITE" id="PS51257">
    <property type="entry name" value="PROKAR_LIPOPROTEIN"/>
    <property type="match status" value="1"/>
</dbReference>
<accession>A0A921H451</accession>
<dbReference type="GO" id="GO:0030313">
    <property type="term" value="C:cell envelope"/>
    <property type="evidence" value="ECO:0007669"/>
    <property type="project" value="UniProtKB-SubCell"/>
</dbReference>
<dbReference type="CDD" id="cd02966">
    <property type="entry name" value="TlpA_like_family"/>
    <property type="match status" value="1"/>
</dbReference>
<sequence length="389" mass="44834">MRKLCFLLLLGATACTQQPTDHFILRGTIPGAMDSTKVTLRDITRWDKDLASAYVIDGKFELRGQLDAPTLCKFTLSNVDYILRTKQNQELARCHELNFFVENGKLSFTTPHIDSLPHAYKFDDILKENNYRLEGSTAQEAYYRYQQQTLPLRYGIQELRRQGNQIPDYTSRLITMNVELDKTSRAFIRNNDNLATNLYIAGTLKKPAFTYDQDYLDELEQLFASCQDTCTALKDFRHYLRDASRLVQGTPLQEGDLVDDKGKNVSLIAQLNLEGYTLIDFWASWCIPCRVSLILLREIYKTHGDTIRFISVSLDQQETDWQKALKEENLPWAQFRSLPEQTKAFAEQYNLIGIPAFFIIDSEGRIVFSASSIKELMEQLPKMITDSTH</sequence>
<dbReference type="PANTHER" id="PTHR42852">
    <property type="entry name" value="THIOL:DISULFIDE INTERCHANGE PROTEIN DSBE"/>
    <property type="match status" value="1"/>
</dbReference>
<dbReference type="EMBL" id="DYVS01000026">
    <property type="protein sequence ID" value="HJF69385.1"/>
    <property type="molecule type" value="Genomic_DNA"/>
</dbReference>
<dbReference type="GO" id="GO:0017004">
    <property type="term" value="P:cytochrome complex assembly"/>
    <property type="evidence" value="ECO:0007669"/>
    <property type="project" value="UniProtKB-KW"/>
</dbReference>
<dbReference type="InterPro" id="IPR025380">
    <property type="entry name" value="DUF4369"/>
</dbReference>
<comment type="subcellular location">
    <subcellularLocation>
        <location evidence="1">Cell envelope</location>
    </subcellularLocation>
</comment>
<dbReference type="PANTHER" id="PTHR42852:SF6">
    <property type="entry name" value="THIOL:DISULFIDE INTERCHANGE PROTEIN DSBE"/>
    <property type="match status" value="1"/>
</dbReference>
<dbReference type="InterPro" id="IPR050553">
    <property type="entry name" value="Thioredoxin_ResA/DsbE_sf"/>
</dbReference>
<dbReference type="Proteomes" id="UP000742098">
    <property type="component" value="Unassembled WGS sequence"/>
</dbReference>
<proteinExistence type="predicted"/>
<evidence type="ECO:0000256" key="2">
    <source>
        <dbReference type="ARBA" id="ARBA00022748"/>
    </source>
</evidence>